<gene>
    <name evidence="2" type="ORF">WCV65_20300</name>
</gene>
<proteinExistence type="predicted"/>
<evidence type="ECO:0000256" key="1">
    <source>
        <dbReference type="SAM" id="MobiDB-lite"/>
    </source>
</evidence>
<feature type="compositionally biased region" description="Basic and acidic residues" evidence="1">
    <location>
        <begin position="42"/>
        <end position="60"/>
    </location>
</feature>
<dbReference type="EMBL" id="CP147407">
    <property type="protein sequence ID" value="WXB96840.1"/>
    <property type="molecule type" value="Genomic_DNA"/>
</dbReference>
<keyword evidence="3" id="KW-1185">Reference proteome</keyword>
<dbReference type="RefSeq" id="WP_338778968.1">
    <property type="nucleotide sequence ID" value="NZ_CP147407.1"/>
</dbReference>
<organism evidence="2 3">
    <name type="scientific">Metabacillus sediminis</name>
    <dbReference type="NCBI Taxonomy" id="3117746"/>
    <lineage>
        <taxon>Bacteria</taxon>
        <taxon>Bacillati</taxon>
        <taxon>Bacillota</taxon>
        <taxon>Bacilli</taxon>
        <taxon>Bacillales</taxon>
        <taxon>Bacillaceae</taxon>
        <taxon>Metabacillus</taxon>
    </lineage>
</organism>
<reference evidence="2 3" key="1">
    <citation type="submission" date="2024-02" db="EMBL/GenBank/DDBJ databases">
        <title>Seven novel Bacillus-like species.</title>
        <authorList>
            <person name="Liu G."/>
        </authorList>
    </citation>
    <scope>NUCLEOTIDE SEQUENCE [LARGE SCALE GENOMIC DNA]</scope>
    <source>
        <strain evidence="2 3">FJAT-52054</strain>
    </source>
</reference>
<dbReference type="Proteomes" id="UP001377337">
    <property type="component" value="Chromosome"/>
</dbReference>
<evidence type="ECO:0008006" key="4">
    <source>
        <dbReference type="Google" id="ProtNLM"/>
    </source>
</evidence>
<evidence type="ECO:0000313" key="3">
    <source>
        <dbReference type="Proteomes" id="UP001377337"/>
    </source>
</evidence>
<evidence type="ECO:0000313" key="2">
    <source>
        <dbReference type="EMBL" id="WXB96840.1"/>
    </source>
</evidence>
<feature type="compositionally biased region" description="Basic and acidic residues" evidence="1">
    <location>
        <begin position="1"/>
        <end position="17"/>
    </location>
</feature>
<accession>A0ABZ2NHZ7</accession>
<sequence>MEILSKESTKHHNEHPEQVPTDNESLHDKFENEQTVDSIPLEDLKKDMQDEKKKHKTKDDSDSEDQFKKRK</sequence>
<protein>
    <recommendedName>
        <fullName evidence="4">YfhD family protein</fullName>
    </recommendedName>
</protein>
<name>A0ABZ2NHZ7_9BACI</name>
<feature type="region of interest" description="Disordered" evidence="1">
    <location>
        <begin position="1"/>
        <end position="71"/>
    </location>
</feature>